<dbReference type="GO" id="GO:0004803">
    <property type="term" value="F:transposase activity"/>
    <property type="evidence" value="ECO:0007669"/>
    <property type="project" value="InterPro"/>
</dbReference>
<dbReference type="EMBL" id="QGMY01000008">
    <property type="protein sequence ID" value="PWR71711.1"/>
    <property type="molecule type" value="Genomic_DNA"/>
</dbReference>
<feature type="transmembrane region" description="Helical" evidence="1">
    <location>
        <begin position="46"/>
        <end position="66"/>
    </location>
</feature>
<dbReference type="SUPFAM" id="SSF53098">
    <property type="entry name" value="Ribonuclease H-like"/>
    <property type="match status" value="1"/>
</dbReference>
<organism evidence="3 4">
    <name type="scientific">Methanospirillum lacunae</name>
    <dbReference type="NCBI Taxonomy" id="668570"/>
    <lineage>
        <taxon>Archaea</taxon>
        <taxon>Methanobacteriati</taxon>
        <taxon>Methanobacteriota</taxon>
        <taxon>Stenosarchaea group</taxon>
        <taxon>Methanomicrobia</taxon>
        <taxon>Methanomicrobiales</taxon>
        <taxon>Methanospirillaceae</taxon>
        <taxon>Methanospirillum</taxon>
    </lineage>
</organism>
<keyword evidence="1" id="KW-1133">Transmembrane helix</keyword>
<keyword evidence="4" id="KW-1185">Reference proteome</keyword>
<dbReference type="InterPro" id="IPR012337">
    <property type="entry name" value="RNaseH-like_sf"/>
</dbReference>
<comment type="caution">
    <text evidence="3">The sequence shown here is derived from an EMBL/GenBank/DDBJ whole genome shotgun (WGS) entry which is preliminary data.</text>
</comment>
<evidence type="ECO:0000313" key="3">
    <source>
        <dbReference type="EMBL" id="PWR71711.1"/>
    </source>
</evidence>
<dbReference type="OrthoDB" id="135863at2157"/>
<sequence length="352" mass="40938">MKSPLIVDPKDHKWLLLETVIRNFDKRRVGQEISKAGINPVPLARIYLSIIFVAMFFSLDITYVISEIKKRPQLRKFLNIRTVPSADWIYRFSSQFSDEQFVALTNGILTAIKPKKRVKEPQTIIIDGSALSIDLNWFRRKYSKSKLDSLPYSWGYSPSKGYYIGYKLTLAINSKSLLPLAFLLHSGSPNDSKIFPEIIAELVRRRILKENDCVILDRGYYAYENYAEPLLNHRILPLIIPKKNLNIRKLKNLFNSSIIWFNSIRALENIEKIQNLLRKLFEFLNDPTEWISLRSKIEDLFKFGKKALSWESLHCYTKKSVQKTVALNALLLGLLLLTDSDIKKRIKQAAEW</sequence>
<keyword evidence="1" id="KW-0472">Membrane</keyword>
<gene>
    <name evidence="3" type="ORF">DK846_12775</name>
</gene>
<evidence type="ECO:0000256" key="1">
    <source>
        <dbReference type="SAM" id="Phobius"/>
    </source>
</evidence>
<dbReference type="GO" id="GO:0006313">
    <property type="term" value="P:DNA transposition"/>
    <property type="evidence" value="ECO:0007669"/>
    <property type="project" value="InterPro"/>
</dbReference>
<protein>
    <submittedName>
        <fullName evidence="3">Transposase</fullName>
    </submittedName>
</protein>
<dbReference type="GeneID" id="97550119"/>
<evidence type="ECO:0000313" key="4">
    <source>
        <dbReference type="Proteomes" id="UP000245657"/>
    </source>
</evidence>
<dbReference type="RefSeq" id="WP_109969330.1">
    <property type="nucleotide sequence ID" value="NZ_CP176093.1"/>
</dbReference>
<dbReference type="InterPro" id="IPR002559">
    <property type="entry name" value="Transposase_11"/>
</dbReference>
<reference evidence="3 4" key="1">
    <citation type="submission" date="2018-05" db="EMBL/GenBank/DDBJ databases">
        <title>Draft genome of Methanospirillum lacunae Ki8-1.</title>
        <authorList>
            <person name="Dueholm M.S."/>
            <person name="Nielsen P.H."/>
            <person name="Bakmann L.F."/>
            <person name="Otzen D.E."/>
        </authorList>
    </citation>
    <scope>NUCLEOTIDE SEQUENCE [LARGE SCALE GENOMIC DNA]</scope>
    <source>
        <strain evidence="3 4">Ki8-1</strain>
    </source>
</reference>
<dbReference type="Pfam" id="PF01609">
    <property type="entry name" value="DDE_Tnp_1"/>
    <property type="match status" value="1"/>
</dbReference>
<evidence type="ECO:0000259" key="2">
    <source>
        <dbReference type="Pfam" id="PF01609"/>
    </source>
</evidence>
<name>A0A2V2N812_9EURY</name>
<dbReference type="GO" id="GO:0003677">
    <property type="term" value="F:DNA binding"/>
    <property type="evidence" value="ECO:0007669"/>
    <property type="project" value="InterPro"/>
</dbReference>
<proteinExistence type="predicted"/>
<accession>A0A2V2N812</accession>
<dbReference type="AlphaFoldDB" id="A0A2V2N812"/>
<dbReference type="Proteomes" id="UP000245657">
    <property type="component" value="Unassembled WGS sequence"/>
</dbReference>
<keyword evidence="1" id="KW-0812">Transmembrane</keyword>
<feature type="domain" description="Transposase IS4-like" evidence="2">
    <location>
        <begin position="150"/>
        <end position="332"/>
    </location>
</feature>